<proteinExistence type="predicted"/>
<dbReference type="PANTHER" id="PTHR30469">
    <property type="entry name" value="MULTIDRUG RESISTANCE PROTEIN MDTA"/>
    <property type="match status" value="1"/>
</dbReference>
<keyword evidence="4" id="KW-1185">Reference proteome</keyword>
<dbReference type="GO" id="GO:0015562">
    <property type="term" value="F:efflux transmembrane transporter activity"/>
    <property type="evidence" value="ECO:0007669"/>
    <property type="project" value="TreeGrafter"/>
</dbReference>
<organism evidence="3 4">
    <name type="scientific">Leptotrichia wadei</name>
    <dbReference type="NCBI Taxonomy" id="157687"/>
    <lineage>
        <taxon>Bacteria</taxon>
        <taxon>Fusobacteriati</taxon>
        <taxon>Fusobacteriota</taxon>
        <taxon>Fusobacteriia</taxon>
        <taxon>Fusobacteriales</taxon>
        <taxon>Leptotrichiaceae</taxon>
        <taxon>Leptotrichia</taxon>
    </lineage>
</organism>
<dbReference type="Proteomes" id="UP000070483">
    <property type="component" value="Unassembled WGS sequence"/>
</dbReference>
<evidence type="ECO:0000313" key="3">
    <source>
        <dbReference type="EMBL" id="KXB67967.1"/>
    </source>
</evidence>
<dbReference type="STRING" id="157687.HMPREF3180_00831"/>
<keyword evidence="2" id="KW-1133">Transmembrane helix</keyword>
<name>A0A134AJT2_9FUSO</name>
<keyword evidence="2" id="KW-0472">Membrane</keyword>
<sequence>MRKKDEIIWIMPVIFIFIILFMIKFCTPKINQKYVIEKITRENLELFVDMKGTVVANNVIKIGLDVNLSVDDVYYKAGDFVKKGDVIVKFSDYQKNGLNEKRTLLVIKNRELRNLEKQKELGADVSQKIQKLRGEISGLEIEIKDEMRNTRLVQRSVRSPFDAYIVKINAVKGGITNKNEPILILAKREDLKIVSESVKSEKVKNLNIGDVAKISIFRRKNKKIVEEKTLEELIEMKNDKNKEILQDKDKTKENSDLFSEKKVIEAELFKINKIGDMNVFEFLPTLFKDLFLDEQVDIRVIYKKKENILAVPKKAVIFKNQKSYIYLIDKNNLVKEKEVFIGMDNGDKIEIFGMDIGEGMEIIGNPDDKIENNVIVERRNIKDEEIEKKKKLERLERENEKLGNRMDENEREIIRLKRK</sequence>
<reference evidence="4" key="1">
    <citation type="submission" date="2016-01" db="EMBL/GenBank/DDBJ databases">
        <authorList>
            <person name="Mitreva M."/>
            <person name="Pepin K.H."/>
            <person name="Mihindukulasuriya K.A."/>
            <person name="Fulton R."/>
            <person name="Fronick C."/>
            <person name="O'Laughlin M."/>
            <person name="Miner T."/>
            <person name="Herter B."/>
            <person name="Rosa B.A."/>
            <person name="Cordes M."/>
            <person name="Tomlinson C."/>
            <person name="Wollam A."/>
            <person name="Palsikar V.B."/>
            <person name="Mardis E.R."/>
            <person name="Wilson R.K."/>
        </authorList>
    </citation>
    <scope>NUCLEOTIDE SEQUENCE [LARGE SCALE GENOMIC DNA]</scope>
    <source>
        <strain evidence="4">KA00185</strain>
    </source>
</reference>
<dbReference type="Gene3D" id="2.40.420.20">
    <property type="match status" value="1"/>
</dbReference>
<dbReference type="PANTHER" id="PTHR30469:SF15">
    <property type="entry name" value="HLYD FAMILY OF SECRETION PROTEINS"/>
    <property type="match status" value="1"/>
</dbReference>
<gene>
    <name evidence="3" type="ORF">HMPREF3180_00831</name>
</gene>
<comment type="caution">
    <text evidence="3">The sequence shown here is derived from an EMBL/GenBank/DDBJ whole genome shotgun (WGS) entry which is preliminary data.</text>
</comment>
<feature type="transmembrane region" description="Helical" evidence="2">
    <location>
        <begin position="7"/>
        <end position="25"/>
    </location>
</feature>
<protein>
    <submittedName>
        <fullName evidence="3">Efflux transporter, RND family, MFP subunit</fullName>
    </submittedName>
</protein>
<evidence type="ECO:0000313" key="4">
    <source>
        <dbReference type="Proteomes" id="UP000070483"/>
    </source>
</evidence>
<feature type="coiled-coil region" evidence="1">
    <location>
        <begin position="378"/>
        <end position="419"/>
    </location>
</feature>
<dbReference type="OrthoDB" id="79281at2"/>
<dbReference type="RefSeq" id="WP_060917674.1">
    <property type="nucleotide sequence ID" value="NZ_KQ960046.1"/>
</dbReference>
<dbReference type="AlphaFoldDB" id="A0A134AJT2"/>
<dbReference type="EMBL" id="LSDD01000056">
    <property type="protein sequence ID" value="KXB67967.1"/>
    <property type="molecule type" value="Genomic_DNA"/>
</dbReference>
<keyword evidence="2" id="KW-0812">Transmembrane</keyword>
<feature type="coiled-coil region" evidence="1">
    <location>
        <begin position="98"/>
        <end position="149"/>
    </location>
</feature>
<keyword evidence="1" id="KW-0175">Coiled coil</keyword>
<accession>A0A134AJT2</accession>
<dbReference type="Gene3D" id="2.40.50.100">
    <property type="match status" value="1"/>
</dbReference>
<dbReference type="GO" id="GO:1990281">
    <property type="term" value="C:efflux pump complex"/>
    <property type="evidence" value="ECO:0007669"/>
    <property type="project" value="TreeGrafter"/>
</dbReference>
<evidence type="ECO:0000256" key="1">
    <source>
        <dbReference type="SAM" id="Coils"/>
    </source>
</evidence>
<dbReference type="PATRIC" id="fig|157687.3.peg.829"/>
<evidence type="ECO:0000256" key="2">
    <source>
        <dbReference type="SAM" id="Phobius"/>
    </source>
</evidence>